<proteinExistence type="predicted"/>
<dbReference type="NCBIfam" id="TIGR02167">
    <property type="entry name" value="Liste_lipo_26"/>
    <property type="match status" value="3"/>
</dbReference>
<comment type="caution">
    <text evidence="1">The sequence shown here is derived from an EMBL/GenBank/DDBJ whole genome shotgun (WGS) entry which is preliminary data.</text>
</comment>
<organism evidence="1 2">
    <name type="scientific">Fistulifera solaris</name>
    <name type="common">Oleaginous diatom</name>
    <dbReference type="NCBI Taxonomy" id="1519565"/>
    <lineage>
        <taxon>Eukaryota</taxon>
        <taxon>Sar</taxon>
        <taxon>Stramenopiles</taxon>
        <taxon>Ochrophyta</taxon>
        <taxon>Bacillariophyta</taxon>
        <taxon>Bacillariophyceae</taxon>
        <taxon>Bacillariophycidae</taxon>
        <taxon>Naviculales</taxon>
        <taxon>Naviculaceae</taxon>
        <taxon>Fistulifera</taxon>
    </lineage>
</organism>
<sequence>MVQLYSPLEQEQAESRNNSTADVEIASKYSLGPGGWLQLFLFEFKTSQRVRAVTISGLLLAVTVVIWMTREIVEEIEYELHIFENRNELKAAVDQYLLNSTTLPPIRHWKVGKVEDFSSLFESAQDFDEDISQWDTSSATSFHFMFRNARAFNQSIGGWNTERVVDMSGMFQGAEAFHQDLNLWQTSKVTNMALMFSRTAHFNGDISTWDTSNVKNMASMFSHATKFNGDIGSWKTGRVTDMSAMFLEAAAFDQSIGLWRTSSVEDMSEMFANARSFNQNIGSWDTSRVENFDLMFFDAKSFNQDISSWNVRGVNSKNGYGFISMFDGATRFRQNMCPWKDTVFAAATESSEAEWRKRATDANMFKNTSCTYPDDPPASFCRNCTE</sequence>
<gene>
    <name evidence="1" type="ORF">FisN_10Hh078</name>
</gene>
<evidence type="ECO:0000313" key="2">
    <source>
        <dbReference type="Proteomes" id="UP000198406"/>
    </source>
</evidence>
<dbReference type="InParanoid" id="A0A1Z5JY13"/>
<keyword evidence="2" id="KW-1185">Reference proteome</keyword>
<reference evidence="1 2" key="1">
    <citation type="journal article" date="2015" name="Plant Cell">
        <title>Oil accumulation by the oleaginous diatom Fistulifera solaris as revealed by the genome and transcriptome.</title>
        <authorList>
            <person name="Tanaka T."/>
            <person name="Maeda Y."/>
            <person name="Veluchamy A."/>
            <person name="Tanaka M."/>
            <person name="Abida H."/>
            <person name="Marechal E."/>
            <person name="Bowler C."/>
            <person name="Muto M."/>
            <person name="Sunaga Y."/>
            <person name="Tanaka M."/>
            <person name="Yoshino T."/>
            <person name="Taniguchi T."/>
            <person name="Fukuda Y."/>
            <person name="Nemoto M."/>
            <person name="Matsumoto M."/>
            <person name="Wong P.S."/>
            <person name="Aburatani S."/>
            <person name="Fujibuchi W."/>
        </authorList>
    </citation>
    <scope>NUCLEOTIDE SEQUENCE [LARGE SCALE GENOMIC DNA]</scope>
    <source>
        <strain evidence="1 2">JPCC DA0580</strain>
    </source>
</reference>
<dbReference type="AlphaFoldDB" id="A0A1Z5JY13"/>
<dbReference type="Proteomes" id="UP000198406">
    <property type="component" value="Unassembled WGS sequence"/>
</dbReference>
<dbReference type="OrthoDB" id="198852at2759"/>
<dbReference type="InterPro" id="IPR011889">
    <property type="entry name" value="Liste_lipo_26"/>
</dbReference>
<dbReference type="EMBL" id="BDSP01000131">
    <property type="protein sequence ID" value="GAX18708.1"/>
    <property type="molecule type" value="Genomic_DNA"/>
</dbReference>
<evidence type="ECO:0008006" key="3">
    <source>
        <dbReference type="Google" id="ProtNLM"/>
    </source>
</evidence>
<dbReference type="Pfam" id="PF03382">
    <property type="entry name" value="DUF285"/>
    <property type="match status" value="2"/>
</dbReference>
<name>A0A1Z5JY13_FISSO</name>
<protein>
    <recommendedName>
        <fullName evidence="3">BspA family leucine-rich repeat surface protein</fullName>
    </recommendedName>
</protein>
<dbReference type="InterPro" id="IPR005046">
    <property type="entry name" value="DUF285"/>
</dbReference>
<accession>A0A1Z5JY13</accession>
<evidence type="ECO:0000313" key="1">
    <source>
        <dbReference type="EMBL" id="GAX18708.1"/>
    </source>
</evidence>